<feature type="chain" id="PRO_5035200978" evidence="1">
    <location>
        <begin position="21"/>
        <end position="174"/>
    </location>
</feature>
<name>A0A8J7FKP5_9NEIS</name>
<dbReference type="PROSITE" id="PS51257">
    <property type="entry name" value="PROKAR_LIPOPROTEIN"/>
    <property type="match status" value="1"/>
</dbReference>
<protein>
    <submittedName>
        <fullName evidence="2">Pilus assembly protein PilP</fullName>
    </submittedName>
</protein>
<evidence type="ECO:0000313" key="3">
    <source>
        <dbReference type="Proteomes" id="UP000604481"/>
    </source>
</evidence>
<keyword evidence="1" id="KW-0732">Signal</keyword>
<feature type="signal peptide" evidence="1">
    <location>
        <begin position="1"/>
        <end position="20"/>
    </location>
</feature>
<dbReference type="AlphaFoldDB" id="A0A8J7FKP5"/>
<evidence type="ECO:0000313" key="2">
    <source>
        <dbReference type="EMBL" id="MBE9607891.1"/>
    </source>
</evidence>
<gene>
    <name evidence="2" type="ORF">INR99_00865</name>
</gene>
<dbReference type="Gene3D" id="2.30.30.830">
    <property type="match status" value="1"/>
</dbReference>
<comment type="caution">
    <text evidence="2">The sequence shown here is derived from an EMBL/GenBank/DDBJ whole genome shotgun (WGS) entry which is preliminary data.</text>
</comment>
<dbReference type="InterPro" id="IPR007446">
    <property type="entry name" value="PilP"/>
</dbReference>
<reference evidence="2 3" key="1">
    <citation type="submission" date="2020-10" db="EMBL/GenBank/DDBJ databases">
        <title>The genome sequence of Chitinilyticum litopenaei 4Y14.</title>
        <authorList>
            <person name="Liu Y."/>
        </authorList>
    </citation>
    <scope>NUCLEOTIDE SEQUENCE [LARGE SCALE GENOMIC DNA]</scope>
    <source>
        <strain evidence="2 3">4Y14</strain>
    </source>
</reference>
<evidence type="ECO:0000256" key="1">
    <source>
        <dbReference type="SAM" id="SignalP"/>
    </source>
</evidence>
<dbReference type="PIRSF" id="PIRSF016481">
    <property type="entry name" value="Pilus_assembly_PilP"/>
    <property type="match status" value="1"/>
</dbReference>
<keyword evidence="3" id="KW-1185">Reference proteome</keyword>
<accession>A0A8J7FKP5</accession>
<dbReference type="Pfam" id="PF04351">
    <property type="entry name" value="PilP"/>
    <property type="match status" value="1"/>
</dbReference>
<dbReference type="Proteomes" id="UP000604481">
    <property type="component" value="Unassembled WGS sequence"/>
</dbReference>
<sequence>MLKFSLLLLPILFLSGCFFGGDEDDLRAWMKEQEAGMRGKVDPLPEVKPYEPFVYAAFDLVEPYSLKKMELARQKAGGPRPDQNRPKEYLENFDLEKLRMVGTMQRGRLIQALIKTPSGELYRVSPGSFMGQNFGRVTKVSETEVTLIELVGDSSGDWKEQTTTLPLDEAEQKK</sequence>
<proteinExistence type="predicted"/>
<organism evidence="2 3">
    <name type="scientific">Chitinilyticum piscinae</name>
    <dbReference type="NCBI Taxonomy" id="2866724"/>
    <lineage>
        <taxon>Bacteria</taxon>
        <taxon>Pseudomonadati</taxon>
        <taxon>Pseudomonadota</taxon>
        <taxon>Betaproteobacteria</taxon>
        <taxon>Neisseriales</taxon>
        <taxon>Chitinibacteraceae</taxon>
        <taxon>Chitinilyticum</taxon>
    </lineage>
</organism>
<dbReference type="EMBL" id="JADFUA010000001">
    <property type="protein sequence ID" value="MBE9607891.1"/>
    <property type="molecule type" value="Genomic_DNA"/>
</dbReference>